<protein>
    <submittedName>
        <fullName evidence="10">Seipin-1</fullName>
    </submittedName>
</protein>
<evidence type="ECO:0000313" key="10">
    <source>
        <dbReference type="RefSeq" id="XP_020106670.1"/>
    </source>
</evidence>
<dbReference type="PANTHER" id="PTHR21212">
    <property type="entry name" value="BERNARDINELLI-SEIP CONGENITAL LIPODYSTROPHY 2 HOMOLOG BSCL2 PROTEIN"/>
    <property type="match status" value="1"/>
</dbReference>
<dbReference type="RefSeq" id="XP_020106670.1">
    <property type="nucleotide sequence ID" value="XM_020251081.1"/>
</dbReference>
<dbReference type="PANTHER" id="PTHR21212:SF5">
    <property type="entry name" value="SEIPIN-1"/>
    <property type="match status" value="1"/>
</dbReference>
<dbReference type="GeneID" id="109722903"/>
<dbReference type="Pfam" id="PF06775">
    <property type="entry name" value="Seipin"/>
    <property type="match status" value="1"/>
</dbReference>
<evidence type="ECO:0000256" key="2">
    <source>
        <dbReference type="ARBA" id="ARBA00022692"/>
    </source>
</evidence>
<dbReference type="AlphaFoldDB" id="A0A6P5GMT8"/>
<gene>
    <name evidence="10" type="primary">LOC109722903</name>
</gene>
<dbReference type="CDD" id="cd23995">
    <property type="entry name" value="Seipin_BSCL2_like"/>
    <property type="match status" value="1"/>
</dbReference>
<dbReference type="InterPro" id="IPR009617">
    <property type="entry name" value="Seipin"/>
</dbReference>
<keyword evidence="9" id="KW-1185">Reference proteome</keyword>
<proteinExistence type="predicted"/>
<keyword evidence="2 8" id="KW-0812">Transmembrane</keyword>
<feature type="transmembrane region" description="Helical" evidence="8">
    <location>
        <begin position="103"/>
        <end position="127"/>
    </location>
</feature>
<keyword evidence="6 8" id="KW-0472">Membrane</keyword>
<sequence>MEQEIHHALPTTSAAGSTSTTTALPQEEWKKYDQDKEGDNSNHLLALSTPIGWIVKMVACQVELVTTAILNLAEPFVAPLSKRQNAPSRAVHRSAATLHQISFGLLGAACTSVMLIGVMVVAVLLSLSLVKLLIDEPVHVRQTLYFDYTQPHPNTVIALGGPKTRMVPTRHTTHVLLNMLMPESNHNHKIGIFQVTAEAIASNGDVIEASSQPCMLRYRSLPVRLMRTMLMGVPLLAGVSSETQKITMEILRYKERQPKTELIRVSLRPRAGTTDLPQLYEADIVIRTQLPWGKEFMYNWRWTFYVWTSFYMYIVLLIVLICCYKPSIFPTVRSTNRVDHKPPETETGLRNNDRKDEGISDELSTTMKKWRERRMKRKAAAPMLLNMRLPELAEGSASSSAGMEPIEASEVIDDYSDFAASESSIAYESSKCFGD</sequence>
<evidence type="ECO:0000256" key="6">
    <source>
        <dbReference type="ARBA" id="ARBA00023136"/>
    </source>
</evidence>
<dbReference type="GO" id="GO:0140042">
    <property type="term" value="P:lipid droplet formation"/>
    <property type="evidence" value="ECO:0007669"/>
    <property type="project" value="UniProtKB-ARBA"/>
</dbReference>
<keyword evidence="5" id="KW-0443">Lipid metabolism</keyword>
<feature type="compositionally biased region" description="Low complexity" evidence="7">
    <location>
        <begin position="11"/>
        <end position="23"/>
    </location>
</feature>
<organism evidence="9 10">
    <name type="scientific">Ananas comosus</name>
    <name type="common">Pineapple</name>
    <name type="synonym">Ananas ananas</name>
    <dbReference type="NCBI Taxonomy" id="4615"/>
    <lineage>
        <taxon>Eukaryota</taxon>
        <taxon>Viridiplantae</taxon>
        <taxon>Streptophyta</taxon>
        <taxon>Embryophyta</taxon>
        <taxon>Tracheophyta</taxon>
        <taxon>Spermatophyta</taxon>
        <taxon>Magnoliopsida</taxon>
        <taxon>Liliopsida</taxon>
        <taxon>Poales</taxon>
        <taxon>Bromeliaceae</taxon>
        <taxon>Bromelioideae</taxon>
        <taxon>Ananas</taxon>
    </lineage>
</organism>
<keyword evidence="3" id="KW-0256">Endoplasmic reticulum</keyword>
<evidence type="ECO:0000313" key="9">
    <source>
        <dbReference type="Proteomes" id="UP000515123"/>
    </source>
</evidence>
<dbReference type="Proteomes" id="UP000515123">
    <property type="component" value="Linkage group 17"/>
</dbReference>
<reference evidence="9" key="1">
    <citation type="journal article" date="2015" name="Nat. Genet.">
        <title>The pineapple genome and the evolution of CAM photosynthesis.</title>
        <authorList>
            <person name="Ming R."/>
            <person name="VanBuren R."/>
            <person name="Wai C.M."/>
            <person name="Tang H."/>
            <person name="Schatz M.C."/>
            <person name="Bowers J.E."/>
            <person name="Lyons E."/>
            <person name="Wang M.L."/>
            <person name="Chen J."/>
            <person name="Biggers E."/>
            <person name="Zhang J."/>
            <person name="Huang L."/>
            <person name="Zhang L."/>
            <person name="Miao W."/>
            <person name="Zhang J."/>
            <person name="Ye Z."/>
            <person name="Miao C."/>
            <person name="Lin Z."/>
            <person name="Wang H."/>
            <person name="Zhou H."/>
            <person name="Yim W.C."/>
            <person name="Priest H.D."/>
            <person name="Zheng C."/>
            <person name="Woodhouse M."/>
            <person name="Edger P.P."/>
            <person name="Guyot R."/>
            <person name="Guo H.B."/>
            <person name="Guo H."/>
            <person name="Zheng G."/>
            <person name="Singh R."/>
            <person name="Sharma A."/>
            <person name="Min X."/>
            <person name="Zheng Y."/>
            <person name="Lee H."/>
            <person name="Gurtowski J."/>
            <person name="Sedlazeck F.J."/>
            <person name="Harkess A."/>
            <person name="McKain M.R."/>
            <person name="Liao Z."/>
            <person name="Fang J."/>
            <person name="Liu J."/>
            <person name="Zhang X."/>
            <person name="Zhang Q."/>
            <person name="Hu W."/>
            <person name="Qin Y."/>
            <person name="Wang K."/>
            <person name="Chen L.Y."/>
            <person name="Shirley N."/>
            <person name="Lin Y.R."/>
            <person name="Liu L.Y."/>
            <person name="Hernandez A.G."/>
            <person name="Wright C.L."/>
            <person name="Bulone V."/>
            <person name="Tuskan G.A."/>
            <person name="Heath K."/>
            <person name="Zee F."/>
            <person name="Moore P.H."/>
            <person name="Sunkar R."/>
            <person name="Leebens-Mack J.H."/>
            <person name="Mockler T."/>
            <person name="Bennetzen J.L."/>
            <person name="Freeling M."/>
            <person name="Sankoff D."/>
            <person name="Paterson A.H."/>
            <person name="Zhu X."/>
            <person name="Yang X."/>
            <person name="Smith J.A."/>
            <person name="Cushman J.C."/>
            <person name="Paull R.E."/>
            <person name="Yu Q."/>
        </authorList>
    </citation>
    <scope>NUCLEOTIDE SEQUENCE [LARGE SCALE GENOMIC DNA]</scope>
    <source>
        <strain evidence="9">cv. F153</strain>
    </source>
</reference>
<evidence type="ECO:0000256" key="4">
    <source>
        <dbReference type="ARBA" id="ARBA00022989"/>
    </source>
</evidence>
<evidence type="ECO:0000256" key="8">
    <source>
        <dbReference type="SAM" id="Phobius"/>
    </source>
</evidence>
<evidence type="ECO:0000256" key="3">
    <source>
        <dbReference type="ARBA" id="ARBA00022824"/>
    </source>
</evidence>
<dbReference type="GO" id="GO:0006629">
    <property type="term" value="P:lipid metabolic process"/>
    <property type="evidence" value="ECO:0007669"/>
    <property type="project" value="UniProtKB-KW"/>
</dbReference>
<name>A0A6P5GMT8_ANACO</name>
<accession>A0A6P5GMT8</accession>
<keyword evidence="4 8" id="KW-1133">Transmembrane helix</keyword>
<evidence type="ECO:0000256" key="1">
    <source>
        <dbReference type="ARBA" id="ARBA00004477"/>
    </source>
</evidence>
<feature type="transmembrane region" description="Helical" evidence="8">
    <location>
        <begin position="304"/>
        <end position="324"/>
    </location>
</feature>
<dbReference type="OrthoDB" id="3990054at2759"/>
<dbReference type="GO" id="GO:0005789">
    <property type="term" value="C:endoplasmic reticulum membrane"/>
    <property type="evidence" value="ECO:0007669"/>
    <property type="project" value="UniProtKB-SubCell"/>
</dbReference>
<feature type="region of interest" description="Disordered" evidence="7">
    <location>
        <begin position="1"/>
        <end position="26"/>
    </location>
</feature>
<evidence type="ECO:0000256" key="7">
    <source>
        <dbReference type="SAM" id="MobiDB-lite"/>
    </source>
</evidence>
<feature type="region of interest" description="Disordered" evidence="7">
    <location>
        <begin position="336"/>
        <end position="358"/>
    </location>
</feature>
<reference evidence="10" key="2">
    <citation type="submission" date="2025-08" db="UniProtKB">
        <authorList>
            <consortium name="RefSeq"/>
        </authorList>
    </citation>
    <scope>IDENTIFICATION</scope>
    <source>
        <tissue evidence="10">Leaf</tissue>
    </source>
</reference>
<evidence type="ECO:0000256" key="5">
    <source>
        <dbReference type="ARBA" id="ARBA00023098"/>
    </source>
</evidence>
<comment type="subcellular location">
    <subcellularLocation>
        <location evidence="1">Endoplasmic reticulum membrane</location>
        <topology evidence="1">Multi-pass membrane protein</topology>
    </subcellularLocation>
</comment>